<evidence type="ECO:0000313" key="1">
    <source>
        <dbReference type="EMBL" id="AXJ04412.1"/>
    </source>
</evidence>
<proteinExistence type="predicted"/>
<gene>
    <name evidence="1" type="ORF">CFN16_09815</name>
</gene>
<evidence type="ECO:0000313" key="2">
    <source>
        <dbReference type="Proteomes" id="UP000254535"/>
    </source>
</evidence>
<dbReference type="EMBL" id="CP022313">
    <property type="protein sequence ID" value="AXJ04412.1"/>
    <property type="molecule type" value="Genomic_DNA"/>
</dbReference>
<protein>
    <submittedName>
        <fullName evidence="1">Uncharacterized protein</fullName>
    </submittedName>
</protein>
<accession>A0A345UVB0</accession>
<name>A0A345UVB0_PSEFL</name>
<dbReference type="RefSeq" id="WP_115077305.1">
    <property type="nucleotide sequence ID" value="NZ_CP022313.1"/>
</dbReference>
<sequence length="136" mass="16055">MKATCKFSNLSQIPSAESIVKIKKYISLPDGELDIKAGKEYVVYGIEFRDNHPWLYICLDAYEEYPVAIAADFFEISDNRLSKHWKLCFQNIHNKQRTRLVFEEWALDSDFYEKLVDSEPMTIATFAKYRELIDRE</sequence>
<organism evidence="1 2">
    <name type="scientific">Pseudomonas fluorescens</name>
    <dbReference type="NCBI Taxonomy" id="294"/>
    <lineage>
        <taxon>Bacteria</taxon>
        <taxon>Pseudomonadati</taxon>
        <taxon>Pseudomonadota</taxon>
        <taxon>Gammaproteobacteria</taxon>
        <taxon>Pseudomonadales</taxon>
        <taxon>Pseudomonadaceae</taxon>
        <taxon>Pseudomonas</taxon>
    </lineage>
</organism>
<dbReference type="AlphaFoldDB" id="A0A345UVB0"/>
<dbReference type="Proteomes" id="UP000254535">
    <property type="component" value="Chromosome"/>
</dbReference>
<reference evidence="1 2" key="1">
    <citation type="submission" date="2017-07" db="EMBL/GenBank/DDBJ databases">
        <title>Genome sequence of Pseudomonas NEP1.</title>
        <authorList>
            <person name="Nascimento F.X."/>
        </authorList>
    </citation>
    <scope>NUCLEOTIDE SEQUENCE [LARGE SCALE GENOMIC DNA]</scope>
    <source>
        <strain evidence="1 2">NEP1</strain>
    </source>
</reference>